<dbReference type="Pfam" id="PF13428">
    <property type="entry name" value="TPR_14"/>
    <property type="match status" value="1"/>
</dbReference>
<dbReference type="InterPro" id="IPR011990">
    <property type="entry name" value="TPR-like_helical_dom_sf"/>
</dbReference>
<dbReference type="Proteomes" id="UP000584642">
    <property type="component" value="Unassembled WGS sequence"/>
</dbReference>
<gene>
    <name evidence="5" type="ORF">HND93_33380</name>
</gene>
<accession>A0ABX2TMG0</accession>
<dbReference type="Pfam" id="PF13191">
    <property type="entry name" value="AAA_16"/>
    <property type="match status" value="1"/>
</dbReference>
<name>A0ABX2TMG0_9PROT</name>
<feature type="domain" description="AAA+ ATPase" evidence="3">
    <location>
        <begin position="49"/>
        <end position="275"/>
    </location>
</feature>
<keyword evidence="6" id="KW-1185">Reference proteome</keyword>
<feature type="domain" description="HTH arsR-type" evidence="4">
    <location>
        <begin position="314"/>
        <end position="391"/>
    </location>
</feature>
<dbReference type="InterPro" id="IPR019734">
    <property type="entry name" value="TPR_rpt"/>
</dbReference>
<keyword evidence="2" id="KW-0802">TPR repeat</keyword>
<dbReference type="SMART" id="SM00028">
    <property type="entry name" value="TPR"/>
    <property type="match status" value="5"/>
</dbReference>
<dbReference type="InterPro" id="IPR001845">
    <property type="entry name" value="HTH_ArsR_DNA-bd_dom"/>
</dbReference>
<dbReference type="PANTHER" id="PTHR12558:SF13">
    <property type="entry name" value="CELL DIVISION CYCLE PROTEIN 27 HOMOLOG"/>
    <property type="match status" value="1"/>
</dbReference>
<dbReference type="PROSITE" id="PS50005">
    <property type="entry name" value="TPR"/>
    <property type="match status" value="1"/>
</dbReference>
<reference evidence="5 6" key="1">
    <citation type="submission" date="2020-05" db="EMBL/GenBank/DDBJ databases">
        <title>Azospirillum oleiclasticum sp. nov, a nitrogen-fixing and heavy crude oil-emulsifying bacterium isolated from the crude oil of Yumen Oilfield.</title>
        <authorList>
            <person name="Wu D."/>
            <person name="Cai M."/>
            <person name="Zhang X."/>
        </authorList>
    </citation>
    <scope>NUCLEOTIDE SEQUENCE [LARGE SCALE GENOMIC DNA]</scope>
    <source>
        <strain evidence="5 6">ROY-1-1-2</strain>
    </source>
</reference>
<proteinExistence type="predicted"/>
<dbReference type="Gene3D" id="1.25.40.10">
    <property type="entry name" value="Tetratricopeptide repeat domain"/>
    <property type="match status" value="1"/>
</dbReference>
<evidence type="ECO:0000256" key="1">
    <source>
        <dbReference type="ARBA" id="ARBA00023125"/>
    </source>
</evidence>
<organism evidence="5 6">
    <name type="scientific">Azospirillum oleiclasticum</name>
    <dbReference type="NCBI Taxonomy" id="2735135"/>
    <lineage>
        <taxon>Bacteria</taxon>
        <taxon>Pseudomonadati</taxon>
        <taxon>Pseudomonadota</taxon>
        <taxon>Alphaproteobacteria</taxon>
        <taxon>Rhodospirillales</taxon>
        <taxon>Azospirillaceae</taxon>
        <taxon>Azospirillum</taxon>
    </lineage>
</organism>
<keyword evidence="1" id="KW-0238">DNA-binding</keyword>
<evidence type="ECO:0000259" key="3">
    <source>
        <dbReference type="SMART" id="SM00382"/>
    </source>
</evidence>
<evidence type="ECO:0000313" key="5">
    <source>
        <dbReference type="EMBL" id="NYZ24622.1"/>
    </source>
</evidence>
<dbReference type="EMBL" id="JABFDB010000042">
    <property type="protein sequence ID" value="NYZ24622.1"/>
    <property type="molecule type" value="Genomic_DNA"/>
</dbReference>
<dbReference type="InterPro" id="IPR036390">
    <property type="entry name" value="WH_DNA-bd_sf"/>
</dbReference>
<protein>
    <submittedName>
        <fullName evidence="5">Tetratricopeptide repeat protein</fullName>
    </submittedName>
</protein>
<evidence type="ECO:0000259" key="4">
    <source>
        <dbReference type="SMART" id="SM00418"/>
    </source>
</evidence>
<dbReference type="SUPFAM" id="SSF48452">
    <property type="entry name" value="TPR-like"/>
    <property type="match status" value="1"/>
</dbReference>
<dbReference type="Gene3D" id="3.40.50.300">
    <property type="entry name" value="P-loop containing nucleotide triphosphate hydrolases"/>
    <property type="match status" value="1"/>
</dbReference>
<dbReference type="SUPFAM" id="SSF46785">
    <property type="entry name" value="Winged helix' DNA-binding domain"/>
    <property type="match status" value="1"/>
</dbReference>
<dbReference type="SMART" id="SM00382">
    <property type="entry name" value="AAA"/>
    <property type="match status" value="1"/>
</dbReference>
<sequence length="1003" mass="110797">MTQPAPSAAPLFYNPDWVGDDRLVAGFVARLDLYAFLRGELARTPLHSTAQHVLLVGPRGAGKTTMLKRLAVAIRNDADLSGHLIALSFQEELYQLKNLADFWWAACDALCDELERQGRQAEADALGDAIDRTRPMGPRSDPQDAAGLRLLLETCARLERRPVLLVDNIDMVMQRIDTRGRTRKDPLSPAYWALREALSTAVSPVVIGGAVRLDGPFAGYDKAFYDFFAVRRLSSLSLEEVEAILARLAHAHGTPDWEARLRARRGRIQALHEMTGGNPRALGLLFDLLRQGTTGRAVEDFERLMDLTTPYYKALMEALSEQAQVIVHAMAQLRRWMPAADIARQAGLETRTVSAQLELLANDGVVEKKPGKKTLYIIAEQLFRIWLQMRSSRRLRQRVAYLTEFLEALYDREELDGLLAPGGALAERLRTDALRDFALAEWQGDGSAIARALKARAARALLGGSDEAPPCGPGDFDVDLEALAHCRAALDGHRKNLGGLDPDQILGSLTLSREERCASADRLCNPATAAAERDRLRPILAAERAELERIGLTGAEIGRLYDLRAGGLWRLPSLTVEEVEAEVRLDPGRAALYRHLAWTLLGAGRIAVPLEGEARGWLTFGRERLAGATSDEWAKVAKTFRDGGFLEAATEAVGEALRRGDSCRAWREQGVLLTEHFKRFSEAEIAFRKAIVLDPSDGSSWFNRGRLLTNHLARFDEAEAAFHKTTRLYPSIAELWFFLGEVLADHHGRIAEAESAFRTAIILDPSMILVWRDLGTLLDRPGRSDEAEAAFRRVLALDPSDAWSWTRLGTLLVADHARFNEATAAFQKAVCLDPSTGRSWAGLGIPLLWLNPLEALTVYRRAFTLDPDTAEFREAWNALHYPQLAAPVSQAIAAENWGIVREHLQRWLDDPQLGAELWSSIALARRVAGQAVRLGHGERLLGILRELGIDKRALPLVLALEAAVAGSPDGLATVEPEARAAAELLYRRIMEPPAPVTSPPPAR</sequence>
<dbReference type="InterPro" id="IPR041664">
    <property type="entry name" value="AAA_16"/>
</dbReference>
<dbReference type="InterPro" id="IPR003593">
    <property type="entry name" value="AAA+_ATPase"/>
</dbReference>
<dbReference type="SUPFAM" id="SSF52540">
    <property type="entry name" value="P-loop containing nucleoside triphosphate hydrolases"/>
    <property type="match status" value="1"/>
</dbReference>
<feature type="repeat" description="TPR" evidence="2">
    <location>
        <begin position="768"/>
        <end position="801"/>
    </location>
</feature>
<evidence type="ECO:0000313" key="6">
    <source>
        <dbReference type="Proteomes" id="UP000584642"/>
    </source>
</evidence>
<comment type="caution">
    <text evidence="5">The sequence shown here is derived from an EMBL/GenBank/DDBJ whole genome shotgun (WGS) entry which is preliminary data.</text>
</comment>
<dbReference type="PANTHER" id="PTHR12558">
    <property type="entry name" value="CELL DIVISION CYCLE 16,23,27"/>
    <property type="match status" value="1"/>
</dbReference>
<dbReference type="InterPro" id="IPR027417">
    <property type="entry name" value="P-loop_NTPase"/>
</dbReference>
<dbReference type="Pfam" id="PF13432">
    <property type="entry name" value="TPR_16"/>
    <property type="match status" value="2"/>
</dbReference>
<evidence type="ECO:0000256" key="2">
    <source>
        <dbReference type="PROSITE-ProRule" id="PRU00339"/>
    </source>
</evidence>
<dbReference type="SMART" id="SM00418">
    <property type="entry name" value="HTH_ARSR"/>
    <property type="match status" value="1"/>
</dbReference>
<dbReference type="RefSeq" id="WP_180286400.1">
    <property type="nucleotide sequence ID" value="NZ_JABFDB010000042.1"/>
</dbReference>